<keyword evidence="2" id="KW-1185">Reference proteome</keyword>
<accession>A0A2S9K1P8</accession>
<comment type="caution">
    <text evidence="1">The sequence shown here is derived from an EMBL/GenBank/DDBJ whole genome shotgun (WGS) entry which is preliminary data.</text>
</comment>
<dbReference type="SUPFAM" id="SSF51161">
    <property type="entry name" value="Trimeric LpxA-like enzymes"/>
    <property type="match status" value="1"/>
</dbReference>
<gene>
    <name evidence="1" type="ORF">C6P64_14755</name>
</gene>
<name>A0A2S9K1P8_9BURK</name>
<protein>
    <recommendedName>
        <fullName evidence="3">Acyltransferase</fullName>
    </recommendedName>
</protein>
<dbReference type="EMBL" id="PVLQ01000072">
    <property type="protein sequence ID" value="PRD64363.1"/>
    <property type="molecule type" value="Genomic_DNA"/>
</dbReference>
<organism evidence="1 2">
    <name type="scientific">Malikia granosa</name>
    <dbReference type="NCBI Taxonomy" id="263067"/>
    <lineage>
        <taxon>Bacteria</taxon>
        <taxon>Pseudomonadati</taxon>
        <taxon>Pseudomonadota</taxon>
        <taxon>Betaproteobacteria</taxon>
        <taxon>Burkholderiales</taxon>
        <taxon>Comamonadaceae</taxon>
        <taxon>Malikia</taxon>
    </lineage>
</organism>
<dbReference type="InterPro" id="IPR011004">
    <property type="entry name" value="Trimer_LpxA-like_sf"/>
</dbReference>
<reference evidence="1 2" key="1">
    <citation type="submission" date="2018-03" db="EMBL/GenBank/DDBJ databases">
        <title>Comparative genomics illustrates the genes involved in a hyperalkaliphilic mechanisms of Serpentinomonas isolated from highly-alkaline calcium-rich serpentinized springs.</title>
        <authorList>
            <person name="Suzuki S."/>
            <person name="Ishii S."/>
            <person name="Walworth N."/>
            <person name="Bird L."/>
            <person name="Kuenen J.G."/>
            <person name="Nealson K.H."/>
        </authorList>
    </citation>
    <scope>NUCLEOTIDE SEQUENCE [LARGE SCALE GENOMIC DNA]</scope>
    <source>
        <strain evidence="1 2">P1</strain>
    </source>
</reference>
<dbReference type="RefSeq" id="WP_105749320.1">
    <property type="nucleotide sequence ID" value="NZ_PVLQ01000072.1"/>
</dbReference>
<dbReference type="Gene3D" id="2.160.10.10">
    <property type="entry name" value="Hexapeptide repeat proteins"/>
    <property type="match status" value="2"/>
</dbReference>
<evidence type="ECO:0000313" key="1">
    <source>
        <dbReference type="EMBL" id="PRD64363.1"/>
    </source>
</evidence>
<sequence length="268" mass="30021">MKMSNFSEVKNPETKINVADRTFIGKNVVLGSRCKEINIGYGCFIGNDIYIDVDYLTIGDYTTIHHGSIIHGIKTQIGHNCWFGHYTIIDSLGGNTRIGNNVGVGAHSQLWSHMKFGDVLNGCRWNSSSSLTLDDDVWLVGHSIVGPIHAKEKSMLMTGGVAVKDMDSNSIYAGSPAKNVSDKFGVQFEEVAYEEKCRRFLQLRAEFCAATGIDEQLFVLVDEFSQQDGVTQFNLHERSYRPIRSAEEYQFIKFMLYDKAKWLPALAA</sequence>
<dbReference type="AlphaFoldDB" id="A0A2S9K1P8"/>
<evidence type="ECO:0000313" key="2">
    <source>
        <dbReference type="Proteomes" id="UP000238589"/>
    </source>
</evidence>
<dbReference type="PANTHER" id="PTHR23416">
    <property type="entry name" value="SIALIC ACID SYNTHASE-RELATED"/>
    <property type="match status" value="1"/>
</dbReference>
<evidence type="ECO:0008006" key="3">
    <source>
        <dbReference type="Google" id="ProtNLM"/>
    </source>
</evidence>
<dbReference type="Proteomes" id="UP000238589">
    <property type="component" value="Unassembled WGS sequence"/>
</dbReference>
<proteinExistence type="predicted"/>
<dbReference type="InterPro" id="IPR051159">
    <property type="entry name" value="Hexapeptide_acetyltransf"/>
</dbReference>